<keyword evidence="4" id="KW-1185">Reference proteome</keyword>
<evidence type="ECO:0000256" key="2">
    <source>
        <dbReference type="ARBA" id="ARBA00023033"/>
    </source>
</evidence>
<proteinExistence type="predicted"/>
<name>A0A2T3ZRM8_TRIHA</name>
<keyword evidence="2" id="KW-0560">Oxidoreductase</keyword>
<dbReference type="PANTHER" id="PTHR47356:SF2">
    <property type="entry name" value="FAD-BINDING DOMAIN-CONTAINING PROTEIN-RELATED"/>
    <property type="match status" value="1"/>
</dbReference>
<gene>
    <name evidence="3" type="ORF">M431DRAFT_102184</name>
</gene>
<dbReference type="EMBL" id="KZ679721">
    <property type="protein sequence ID" value="PTB47474.1"/>
    <property type="molecule type" value="Genomic_DNA"/>
</dbReference>
<evidence type="ECO:0000313" key="3">
    <source>
        <dbReference type="EMBL" id="PTB47474.1"/>
    </source>
</evidence>
<organism evidence="3 4">
    <name type="scientific">Trichoderma harzianum CBS 226.95</name>
    <dbReference type="NCBI Taxonomy" id="983964"/>
    <lineage>
        <taxon>Eukaryota</taxon>
        <taxon>Fungi</taxon>
        <taxon>Dikarya</taxon>
        <taxon>Ascomycota</taxon>
        <taxon>Pezizomycotina</taxon>
        <taxon>Sordariomycetes</taxon>
        <taxon>Hypocreomycetidae</taxon>
        <taxon>Hypocreales</taxon>
        <taxon>Hypocreaceae</taxon>
        <taxon>Trichoderma</taxon>
    </lineage>
</organism>
<dbReference type="GeneID" id="36619960"/>
<accession>A0A2T3ZRM8</accession>
<protein>
    <submittedName>
        <fullName evidence="3">Uncharacterized protein</fullName>
    </submittedName>
</protein>
<dbReference type="SUPFAM" id="SSF51905">
    <property type="entry name" value="FAD/NAD(P)-binding domain"/>
    <property type="match status" value="1"/>
</dbReference>
<keyword evidence="2" id="KW-0503">Monooxygenase</keyword>
<dbReference type="AlphaFoldDB" id="A0A2T3ZRM8"/>
<dbReference type="InterPro" id="IPR050562">
    <property type="entry name" value="FAD_mOase_fung"/>
</dbReference>
<dbReference type="STRING" id="983964.A0A2T3ZRM8"/>
<evidence type="ECO:0000313" key="4">
    <source>
        <dbReference type="Proteomes" id="UP000241690"/>
    </source>
</evidence>
<dbReference type="GO" id="GO:0004497">
    <property type="term" value="F:monooxygenase activity"/>
    <property type="evidence" value="ECO:0007669"/>
    <property type="project" value="UniProtKB-KW"/>
</dbReference>
<evidence type="ECO:0000256" key="1">
    <source>
        <dbReference type="ARBA" id="ARBA00001974"/>
    </source>
</evidence>
<sequence length="70" mass="7582">FKVIIINSSPVGLITAYTLSYASIDFIILKSRLSIILNAGFNLVINPIGLRILGQLRLLPAFNTVSLPLA</sequence>
<dbReference type="RefSeq" id="XP_024767151.1">
    <property type="nucleotide sequence ID" value="XM_024911401.1"/>
</dbReference>
<dbReference type="InterPro" id="IPR036188">
    <property type="entry name" value="FAD/NAD-bd_sf"/>
</dbReference>
<comment type="cofactor">
    <cofactor evidence="1">
        <name>FAD</name>
        <dbReference type="ChEBI" id="CHEBI:57692"/>
    </cofactor>
</comment>
<dbReference type="Proteomes" id="UP000241690">
    <property type="component" value="Unassembled WGS sequence"/>
</dbReference>
<reference evidence="3 4" key="1">
    <citation type="submission" date="2016-07" db="EMBL/GenBank/DDBJ databases">
        <title>Multiple horizontal gene transfer events from other fungi enriched the ability of initially mycotrophic Trichoderma (Ascomycota) to feed on dead plant biomass.</title>
        <authorList>
            <consortium name="DOE Joint Genome Institute"/>
            <person name="Aerts A."/>
            <person name="Atanasova L."/>
            <person name="Chenthamara K."/>
            <person name="Zhang J."/>
            <person name="Grujic M."/>
            <person name="Henrissat B."/>
            <person name="Kuo A."/>
            <person name="Salamov A."/>
            <person name="Lipzen A."/>
            <person name="Labutti K."/>
            <person name="Barry K."/>
            <person name="Miao Y."/>
            <person name="Rahimi M.J."/>
            <person name="Shen Q."/>
            <person name="Grigoriev I.V."/>
            <person name="Kubicek C.P."/>
            <person name="Druzhinina I.S."/>
        </authorList>
    </citation>
    <scope>NUCLEOTIDE SEQUENCE [LARGE SCALE GENOMIC DNA]</scope>
    <source>
        <strain evidence="3 4">CBS 226.95</strain>
    </source>
</reference>
<feature type="non-terminal residue" evidence="3">
    <location>
        <position position="1"/>
    </location>
</feature>
<dbReference type="PANTHER" id="PTHR47356">
    <property type="entry name" value="FAD-DEPENDENT MONOOXYGENASE ASQG-RELATED"/>
    <property type="match status" value="1"/>
</dbReference>